<organism evidence="2 3">
    <name type="scientific">SAR86 cluster bacterium</name>
    <dbReference type="NCBI Taxonomy" id="2030880"/>
    <lineage>
        <taxon>Bacteria</taxon>
        <taxon>Pseudomonadati</taxon>
        <taxon>Pseudomonadota</taxon>
        <taxon>Gammaproteobacteria</taxon>
        <taxon>SAR86 cluster</taxon>
    </lineage>
</organism>
<accession>A0A937M2R9</accession>
<proteinExistence type="predicted"/>
<feature type="domain" description="Thiol:disulfide interchange protein DsbD N-terminal" evidence="1">
    <location>
        <begin position="33"/>
        <end position="146"/>
    </location>
</feature>
<dbReference type="Proteomes" id="UP000705230">
    <property type="component" value="Unassembled WGS sequence"/>
</dbReference>
<reference evidence="2" key="1">
    <citation type="submission" date="2020-10" db="EMBL/GenBank/DDBJ databases">
        <title>Microbiome of the Black Sea water column analyzed by genome centric metagenomics.</title>
        <authorList>
            <person name="Cabello-Yeves P.J."/>
            <person name="Callieri C."/>
            <person name="Picazo A."/>
            <person name="Mehrshad M."/>
            <person name="Haro-Moreno J.M."/>
            <person name="Roda-Garcia J."/>
            <person name="Dzembekova N."/>
            <person name="Slabakova V."/>
            <person name="Slabakova N."/>
            <person name="Moncheva S."/>
            <person name="Rodriguez-Valera F."/>
        </authorList>
    </citation>
    <scope>NUCLEOTIDE SEQUENCE</scope>
    <source>
        <strain evidence="2">BS30m-G43</strain>
    </source>
</reference>
<dbReference type="SUPFAM" id="SSF74863">
    <property type="entry name" value="Thiol:disulfide interchange protein DsbD, N-terminal domain (DsbD-alpha)"/>
    <property type="match status" value="1"/>
</dbReference>
<protein>
    <recommendedName>
        <fullName evidence="1">Thiol:disulfide interchange protein DsbD N-terminal domain-containing protein</fullName>
    </recommendedName>
</protein>
<dbReference type="Pfam" id="PF11412">
    <property type="entry name" value="DsbD_N"/>
    <property type="match status" value="1"/>
</dbReference>
<gene>
    <name evidence="2" type="ORF">ISR29_05090</name>
</gene>
<dbReference type="Gene3D" id="2.60.40.1250">
    <property type="entry name" value="Thiol:disulfide interchange protein DsbD, N-terminal domain"/>
    <property type="match status" value="1"/>
</dbReference>
<comment type="caution">
    <text evidence="2">The sequence shown here is derived from an EMBL/GenBank/DDBJ whole genome shotgun (WGS) entry which is preliminary data.</text>
</comment>
<dbReference type="AlphaFoldDB" id="A0A937M2R9"/>
<dbReference type="GO" id="GO:0015035">
    <property type="term" value="F:protein-disulfide reductase activity"/>
    <property type="evidence" value="ECO:0007669"/>
    <property type="project" value="TreeGrafter"/>
</dbReference>
<sequence>MSSRSTYLLYFLLIFIHENLVSNDLLYQLSKQQEDILSAQDAFVVSIDIDKSGVDLKWEIAPKHYLYLRDIKTKRNGLDVKYHVRNSNQSKYDDAFFGNVLILKEKFEISILIPDIVNNTQDTITVDYRGCAEAGFCYPMETLSFRISDKIL</sequence>
<evidence type="ECO:0000313" key="2">
    <source>
        <dbReference type="EMBL" id="MBL6903559.1"/>
    </source>
</evidence>
<dbReference type="PANTHER" id="PTHR32234">
    <property type="entry name" value="THIOL:DISULFIDE INTERCHANGE PROTEIN DSBD"/>
    <property type="match status" value="1"/>
</dbReference>
<dbReference type="InterPro" id="IPR036929">
    <property type="entry name" value="DsbDN_sf"/>
</dbReference>
<dbReference type="InterPro" id="IPR028250">
    <property type="entry name" value="DsbDN"/>
</dbReference>
<dbReference type="EMBL" id="JADHSG010000007">
    <property type="protein sequence ID" value="MBL6903559.1"/>
    <property type="molecule type" value="Genomic_DNA"/>
</dbReference>
<dbReference type="PANTHER" id="PTHR32234:SF0">
    <property type="entry name" value="THIOL:DISULFIDE INTERCHANGE PROTEIN DSBD"/>
    <property type="match status" value="1"/>
</dbReference>
<name>A0A937M2R9_9GAMM</name>
<dbReference type="GO" id="GO:0045454">
    <property type="term" value="P:cell redox homeostasis"/>
    <property type="evidence" value="ECO:0007669"/>
    <property type="project" value="TreeGrafter"/>
</dbReference>
<evidence type="ECO:0000313" key="3">
    <source>
        <dbReference type="Proteomes" id="UP000705230"/>
    </source>
</evidence>
<evidence type="ECO:0000259" key="1">
    <source>
        <dbReference type="Pfam" id="PF11412"/>
    </source>
</evidence>